<dbReference type="Gene3D" id="3.60.40.10">
    <property type="entry name" value="PPM-type phosphatase domain"/>
    <property type="match status" value="1"/>
</dbReference>
<dbReference type="RefSeq" id="WP_204632474.1">
    <property type="nucleotide sequence ID" value="NZ_BSOC01000002.1"/>
</dbReference>
<dbReference type="InterPro" id="IPR001932">
    <property type="entry name" value="PPM-type_phosphatase-like_dom"/>
</dbReference>
<name>A0ABS2KIF3_9GAMM</name>
<dbReference type="EMBL" id="JADIKF010000039">
    <property type="protein sequence ID" value="MBM7130931.1"/>
    <property type="molecule type" value="Genomic_DNA"/>
</dbReference>
<gene>
    <name evidence="2" type="ORF">ISS99_15490</name>
</gene>
<protein>
    <submittedName>
        <fullName evidence="2">Serine/threonine-protein phosphatase</fullName>
    </submittedName>
</protein>
<dbReference type="InterPro" id="IPR036457">
    <property type="entry name" value="PPM-type-like_dom_sf"/>
</dbReference>
<feature type="domain" description="PPM-type phosphatase" evidence="1">
    <location>
        <begin position="3"/>
        <end position="232"/>
    </location>
</feature>
<evidence type="ECO:0000313" key="3">
    <source>
        <dbReference type="Proteomes" id="UP001430193"/>
    </source>
</evidence>
<dbReference type="InterPro" id="IPR015655">
    <property type="entry name" value="PP2C"/>
</dbReference>
<dbReference type="SMART" id="SM00331">
    <property type="entry name" value="PP2C_SIG"/>
    <property type="match status" value="1"/>
</dbReference>
<proteinExistence type="predicted"/>
<dbReference type="PANTHER" id="PTHR47992">
    <property type="entry name" value="PROTEIN PHOSPHATASE"/>
    <property type="match status" value="1"/>
</dbReference>
<dbReference type="SMART" id="SM00332">
    <property type="entry name" value="PP2Cc"/>
    <property type="match status" value="1"/>
</dbReference>
<organism evidence="2 3">
    <name type="scientific">Dyella mobilis</name>
    <dbReference type="NCBI Taxonomy" id="1849582"/>
    <lineage>
        <taxon>Bacteria</taxon>
        <taxon>Pseudomonadati</taxon>
        <taxon>Pseudomonadota</taxon>
        <taxon>Gammaproteobacteria</taxon>
        <taxon>Lysobacterales</taxon>
        <taxon>Rhodanobacteraceae</taxon>
        <taxon>Dyella</taxon>
    </lineage>
</organism>
<comment type="caution">
    <text evidence="2">The sequence shown here is derived from an EMBL/GenBank/DDBJ whole genome shotgun (WGS) entry which is preliminary data.</text>
</comment>
<dbReference type="Proteomes" id="UP001430193">
    <property type="component" value="Unassembled WGS sequence"/>
</dbReference>
<accession>A0ABS2KIF3</accession>
<evidence type="ECO:0000259" key="1">
    <source>
        <dbReference type="PROSITE" id="PS51746"/>
    </source>
</evidence>
<sequence>MIEFGHGTHVGLRRTRNEDTYYADAALGLFLVADGMGGHQHGEVASALARDAVVEGVRRAQPLVEAIQNAAATVIKRAQRYDDALPMGSTMAAIRISEQGYEVAWVGDSRIYQWKNGLRQISHDHSLVQNLVKAGVIDESQAKRHPQRNVLTQALGITAPGQLHISMAKGSLSPGMSFLVCSDGLTEEVGDETIASIVGREDLAAQECIDHLLLAALDHGGSDNVTAILARMR</sequence>
<dbReference type="PROSITE" id="PS51746">
    <property type="entry name" value="PPM_2"/>
    <property type="match status" value="1"/>
</dbReference>
<dbReference type="CDD" id="cd00143">
    <property type="entry name" value="PP2Cc"/>
    <property type="match status" value="1"/>
</dbReference>
<dbReference type="SUPFAM" id="SSF81606">
    <property type="entry name" value="PP2C-like"/>
    <property type="match status" value="1"/>
</dbReference>
<reference evidence="2" key="1">
    <citation type="submission" date="2020-10" db="EMBL/GenBank/DDBJ databases">
        <title>Phylogeny of dyella-like bacteria.</title>
        <authorList>
            <person name="Fu J."/>
        </authorList>
    </citation>
    <scope>NUCLEOTIDE SEQUENCE</scope>
    <source>
        <strain evidence="2">DHON07</strain>
    </source>
</reference>
<evidence type="ECO:0000313" key="2">
    <source>
        <dbReference type="EMBL" id="MBM7130931.1"/>
    </source>
</evidence>
<dbReference type="Pfam" id="PF13672">
    <property type="entry name" value="PP2C_2"/>
    <property type="match status" value="1"/>
</dbReference>
<keyword evidence="3" id="KW-1185">Reference proteome</keyword>